<accession>A0A8H5CL85</accession>
<keyword evidence="3" id="KW-1185">Reference proteome</keyword>
<feature type="transmembrane region" description="Helical" evidence="1">
    <location>
        <begin position="196"/>
        <end position="219"/>
    </location>
</feature>
<gene>
    <name evidence="2" type="ORF">D9758_015889</name>
</gene>
<proteinExistence type="predicted"/>
<dbReference type="AlphaFoldDB" id="A0A8H5CL85"/>
<evidence type="ECO:0000313" key="2">
    <source>
        <dbReference type="EMBL" id="KAF5343862.1"/>
    </source>
</evidence>
<feature type="transmembrane region" description="Helical" evidence="1">
    <location>
        <begin position="151"/>
        <end position="176"/>
    </location>
</feature>
<sequence>MLTGWENRPDSDLVLGDGQDIAASRLSVKLYLVQSALECLVYGCYMVTFGVSMYVMKFKRQNNSGIRWDVCALVLIFLITTAVTVTDLISNASLLYETFGLGGLHLGLSTTESHQFEISMQMIAEMGFILANFLSDCVLMRRCYIVWNSRFKVILFPMVLSVIVNSVIILMVVLFADDPSHGTTQKKFNVANRIMQVFFGINVIPNLLLTLLIAGRVWWIMRELEKISHDVSSEGVGQIKKRYWTTLVLILESGLLYPAALITFLVILHAGSVAPSLYPVVSTIAGLAPTLIIVRVQLGVSVDSLNDIRNAI</sequence>
<organism evidence="2 3">
    <name type="scientific">Tetrapyrgos nigripes</name>
    <dbReference type="NCBI Taxonomy" id="182062"/>
    <lineage>
        <taxon>Eukaryota</taxon>
        <taxon>Fungi</taxon>
        <taxon>Dikarya</taxon>
        <taxon>Basidiomycota</taxon>
        <taxon>Agaricomycotina</taxon>
        <taxon>Agaricomycetes</taxon>
        <taxon>Agaricomycetidae</taxon>
        <taxon>Agaricales</taxon>
        <taxon>Marasmiineae</taxon>
        <taxon>Marasmiaceae</taxon>
        <taxon>Tetrapyrgos</taxon>
    </lineage>
</organism>
<feature type="transmembrane region" description="Helical" evidence="1">
    <location>
        <begin position="276"/>
        <end position="294"/>
    </location>
</feature>
<feature type="transmembrane region" description="Helical" evidence="1">
    <location>
        <begin position="68"/>
        <end position="89"/>
    </location>
</feature>
<protein>
    <submittedName>
        <fullName evidence="2">Uncharacterized protein</fullName>
    </submittedName>
</protein>
<feature type="transmembrane region" description="Helical" evidence="1">
    <location>
        <begin position="35"/>
        <end position="56"/>
    </location>
</feature>
<comment type="caution">
    <text evidence="2">The sequence shown here is derived from an EMBL/GenBank/DDBJ whole genome shotgun (WGS) entry which is preliminary data.</text>
</comment>
<feature type="transmembrane region" description="Helical" evidence="1">
    <location>
        <begin position="247"/>
        <end position="270"/>
    </location>
</feature>
<evidence type="ECO:0000256" key="1">
    <source>
        <dbReference type="SAM" id="Phobius"/>
    </source>
</evidence>
<reference evidence="2 3" key="1">
    <citation type="journal article" date="2020" name="ISME J.">
        <title>Uncovering the hidden diversity of litter-decomposition mechanisms in mushroom-forming fungi.</title>
        <authorList>
            <person name="Floudas D."/>
            <person name="Bentzer J."/>
            <person name="Ahren D."/>
            <person name="Johansson T."/>
            <person name="Persson P."/>
            <person name="Tunlid A."/>
        </authorList>
    </citation>
    <scope>NUCLEOTIDE SEQUENCE [LARGE SCALE GENOMIC DNA]</scope>
    <source>
        <strain evidence="2 3">CBS 291.85</strain>
    </source>
</reference>
<evidence type="ECO:0000313" key="3">
    <source>
        <dbReference type="Proteomes" id="UP000559256"/>
    </source>
</evidence>
<keyword evidence="1" id="KW-0812">Transmembrane</keyword>
<feature type="transmembrane region" description="Helical" evidence="1">
    <location>
        <begin position="118"/>
        <end position="139"/>
    </location>
</feature>
<keyword evidence="1" id="KW-1133">Transmembrane helix</keyword>
<dbReference type="EMBL" id="JAACJM010000132">
    <property type="protein sequence ID" value="KAF5343862.1"/>
    <property type="molecule type" value="Genomic_DNA"/>
</dbReference>
<dbReference type="OrthoDB" id="3226582at2759"/>
<keyword evidence="1" id="KW-0472">Membrane</keyword>
<name>A0A8H5CL85_9AGAR</name>
<dbReference type="Proteomes" id="UP000559256">
    <property type="component" value="Unassembled WGS sequence"/>
</dbReference>